<proteinExistence type="inferred from homology"/>
<keyword evidence="6 10" id="KW-0378">Hydrolase</keyword>
<evidence type="ECO:0000256" key="2">
    <source>
        <dbReference type="ARBA" id="ARBA00022517"/>
    </source>
</evidence>
<reference evidence="14 15" key="1">
    <citation type="submission" date="2022-10" db="EMBL/GenBank/DDBJ databases">
        <title>Paenibacillus description and whole genome data of maize root bacterial community.</title>
        <authorList>
            <person name="Marton D."/>
            <person name="Farkas M."/>
            <person name="Cserhati M."/>
        </authorList>
    </citation>
    <scope>NUCLEOTIDE SEQUENCE [LARGE SCALE GENOMIC DNA]</scope>
    <source>
        <strain evidence="14 15">P96</strain>
    </source>
</reference>
<dbReference type="Proteomes" id="UP001241848">
    <property type="component" value="Unassembled WGS sequence"/>
</dbReference>
<feature type="binding site" evidence="10">
    <location>
        <begin position="206"/>
        <end position="214"/>
    </location>
    <ligand>
        <name>GTP</name>
        <dbReference type="ChEBI" id="CHEBI:37565"/>
    </ligand>
</feature>
<comment type="caution">
    <text evidence="14">The sequence shown here is derived from an EMBL/GenBank/DDBJ whole genome shotgun (WGS) entry which is preliminary data.</text>
</comment>
<feature type="region of interest" description="Disordered" evidence="11">
    <location>
        <begin position="327"/>
        <end position="360"/>
    </location>
</feature>
<keyword evidence="5 10" id="KW-0547">Nucleotide-binding</keyword>
<dbReference type="Pfam" id="PF03193">
    <property type="entry name" value="RsgA_GTPase"/>
    <property type="match status" value="1"/>
</dbReference>
<keyword evidence="4 10" id="KW-0699">rRNA-binding</keyword>
<dbReference type="Gene3D" id="1.10.40.50">
    <property type="entry name" value="Probable gtpase engc, domain 3"/>
    <property type="match status" value="1"/>
</dbReference>
<feature type="binding site" evidence="10">
    <location>
        <position position="292"/>
    </location>
    <ligand>
        <name>Zn(2+)</name>
        <dbReference type="ChEBI" id="CHEBI:29105"/>
    </ligand>
</feature>
<evidence type="ECO:0000259" key="12">
    <source>
        <dbReference type="PROSITE" id="PS50936"/>
    </source>
</evidence>
<dbReference type="PROSITE" id="PS51721">
    <property type="entry name" value="G_CP"/>
    <property type="match status" value="1"/>
</dbReference>
<feature type="binding site" evidence="10">
    <location>
        <position position="300"/>
    </location>
    <ligand>
        <name>Zn(2+)</name>
        <dbReference type="ChEBI" id="CHEBI:29105"/>
    </ligand>
</feature>
<comment type="cofactor">
    <cofactor evidence="10">
        <name>Zn(2+)</name>
        <dbReference type="ChEBI" id="CHEBI:29105"/>
    </cofactor>
    <text evidence="10">Binds 1 zinc ion per subunit.</text>
</comment>
<organism evidence="14 15">
    <name type="scientific">Paenibacillus zeirhizosphaerae</name>
    <dbReference type="NCBI Taxonomy" id="2987519"/>
    <lineage>
        <taxon>Bacteria</taxon>
        <taxon>Bacillati</taxon>
        <taxon>Bacillota</taxon>
        <taxon>Bacilli</taxon>
        <taxon>Bacillales</taxon>
        <taxon>Paenibacillaceae</taxon>
        <taxon>Paenibacillus</taxon>
    </lineage>
</organism>
<feature type="domain" description="CP-type G" evidence="13">
    <location>
        <begin position="109"/>
        <end position="264"/>
    </location>
</feature>
<dbReference type="PANTHER" id="PTHR32120">
    <property type="entry name" value="SMALL RIBOSOMAL SUBUNIT BIOGENESIS GTPASE RSGA"/>
    <property type="match status" value="1"/>
</dbReference>
<evidence type="ECO:0000256" key="1">
    <source>
        <dbReference type="ARBA" id="ARBA00022490"/>
    </source>
</evidence>
<evidence type="ECO:0000313" key="14">
    <source>
        <dbReference type="EMBL" id="MDP4097434.1"/>
    </source>
</evidence>
<comment type="subcellular location">
    <subcellularLocation>
        <location evidence="10">Cytoplasm</location>
    </subcellularLocation>
</comment>
<dbReference type="NCBIfam" id="TIGR00157">
    <property type="entry name" value="ribosome small subunit-dependent GTPase A"/>
    <property type="match status" value="1"/>
</dbReference>
<comment type="function">
    <text evidence="10">One of several proteins that assist in the late maturation steps of the functional core of the 30S ribosomal subunit. Helps release RbfA from mature subunits. May play a role in the assembly of ribosomal proteins into the subunit. Circularly permuted GTPase that catalyzes slow GTP hydrolysis, GTPase activity is stimulated by the 30S ribosomal subunit.</text>
</comment>
<keyword evidence="2 10" id="KW-0690">Ribosome biogenesis</keyword>
<dbReference type="PANTHER" id="PTHR32120:SF10">
    <property type="entry name" value="SMALL RIBOSOMAL SUBUNIT BIOGENESIS GTPASE RSGA"/>
    <property type="match status" value="1"/>
</dbReference>
<dbReference type="SUPFAM" id="SSF52540">
    <property type="entry name" value="P-loop containing nucleoside triphosphate hydrolases"/>
    <property type="match status" value="1"/>
</dbReference>
<keyword evidence="3 10" id="KW-0479">Metal-binding</keyword>
<protein>
    <recommendedName>
        <fullName evidence="10">Small ribosomal subunit biogenesis GTPase RsgA</fullName>
        <ecNumber evidence="10">3.6.1.-</ecNumber>
    </recommendedName>
</protein>
<evidence type="ECO:0000256" key="8">
    <source>
        <dbReference type="ARBA" id="ARBA00022884"/>
    </source>
</evidence>
<keyword evidence="15" id="KW-1185">Reference proteome</keyword>
<dbReference type="InterPro" id="IPR027417">
    <property type="entry name" value="P-loop_NTPase"/>
</dbReference>
<dbReference type="EMBL" id="JAPCKK010000016">
    <property type="protein sequence ID" value="MDP4097434.1"/>
    <property type="molecule type" value="Genomic_DNA"/>
</dbReference>
<dbReference type="CDD" id="cd01854">
    <property type="entry name" value="YjeQ_EngC"/>
    <property type="match status" value="1"/>
</dbReference>
<evidence type="ECO:0000256" key="10">
    <source>
        <dbReference type="HAMAP-Rule" id="MF_01820"/>
    </source>
</evidence>
<evidence type="ECO:0000256" key="11">
    <source>
        <dbReference type="SAM" id="MobiDB-lite"/>
    </source>
</evidence>
<dbReference type="HAMAP" id="MF_01820">
    <property type="entry name" value="GTPase_RsgA"/>
    <property type="match status" value="1"/>
</dbReference>
<keyword evidence="9 10" id="KW-0342">GTP-binding</keyword>
<keyword evidence="8 10" id="KW-0694">RNA-binding</keyword>
<comment type="subunit">
    <text evidence="10">Monomer. Associates with 30S ribosomal subunit, binds 16S rRNA.</text>
</comment>
<dbReference type="PROSITE" id="PS50936">
    <property type="entry name" value="ENGC_GTPASE"/>
    <property type="match status" value="1"/>
</dbReference>
<evidence type="ECO:0000259" key="13">
    <source>
        <dbReference type="PROSITE" id="PS51721"/>
    </source>
</evidence>
<feature type="binding site" evidence="10">
    <location>
        <begin position="154"/>
        <end position="157"/>
    </location>
    <ligand>
        <name>GTP</name>
        <dbReference type="ChEBI" id="CHEBI:37565"/>
    </ligand>
</feature>
<sequence>MSIEKYGWSEQWLQLWEQLAIAGYNDSAIKPARVTADFGQKMKIMTNDGERWAVPSGKLRHETLGAAEQPAVGDWVAVAYSASEDDAVIHAVLPRKSRISRQAAGVETREQIIAANVDTLFLVQALNGDFNVRRMERYLIMAWNSGVDPVIVLSKSDLCPDPSVYVAQMEMTAPGVPVLLVSAWDDAGKEQLESYLRKGRTVALTGSSGCGKSTLVNWLSGEELQDTQGIREADSRGRHTTTHRQLFPLLHDAVLIDTPGMRELSLWSDESGTETTFADIESLAARCRFTDCRHMREEGCAVKEAVSSGALSAPRLDSYRKMKRELEYQSRKENEKARKVKAGKASRSLDSTGWRHDMEW</sequence>
<dbReference type="InterPro" id="IPR010914">
    <property type="entry name" value="RsgA_GTPase_dom"/>
</dbReference>
<dbReference type="InterPro" id="IPR004881">
    <property type="entry name" value="Ribosome_biogen_GTPase_RsgA"/>
</dbReference>
<name>A0ABT9FRY4_9BACL</name>
<dbReference type="InterPro" id="IPR030378">
    <property type="entry name" value="G_CP_dom"/>
</dbReference>
<evidence type="ECO:0000256" key="5">
    <source>
        <dbReference type="ARBA" id="ARBA00022741"/>
    </source>
</evidence>
<evidence type="ECO:0000256" key="3">
    <source>
        <dbReference type="ARBA" id="ARBA00022723"/>
    </source>
</evidence>
<dbReference type="EC" id="3.6.1.-" evidence="10"/>
<feature type="binding site" evidence="10">
    <location>
        <position position="287"/>
    </location>
    <ligand>
        <name>Zn(2+)</name>
        <dbReference type="ChEBI" id="CHEBI:29105"/>
    </ligand>
</feature>
<evidence type="ECO:0000256" key="4">
    <source>
        <dbReference type="ARBA" id="ARBA00022730"/>
    </source>
</evidence>
<dbReference type="Gene3D" id="3.40.50.300">
    <property type="entry name" value="P-loop containing nucleotide triphosphate hydrolases"/>
    <property type="match status" value="1"/>
</dbReference>
<dbReference type="RefSeq" id="WP_305755040.1">
    <property type="nucleotide sequence ID" value="NZ_JAPCKK010000016.1"/>
</dbReference>
<feature type="compositionally biased region" description="Basic and acidic residues" evidence="11">
    <location>
        <begin position="327"/>
        <end position="337"/>
    </location>
</feature>
<feature type="binding site" evidence="10">
    <location>
        <position position="294"/>
    </location>
    <ligand>
        <name>Zn(2+)</name>
        <dbReference type="ChEBI" id="CHEBI:29105"/>
    </ligand>
</feature>
<comment type="similarity">
    <text evidence="10">Belongs to the TRAFAC class YlqF/YawG GTPase family. RsgA subfamily.</text>
</comment>
<evidence type="ECO:0000256" key="9">
    <source>
        <dbReference type="ARBA" id="ARBA00023134"/>
    </source>
</evidence>
<evidence type="ECO:0000256" key="6">
    <source>
        <dbReference type="ARBA" id="ARBA00022801"/>
    </source>
</evidence>
<keyword evidence="7 10" id="KW-0862">Zinc</keyword>
<feature type="domain" description="EngC GTPase" evidence="12">
    <location>
        <begin position="115"/>
        <end position="262"/>
    </location>
</feature>
<evidence type="ECO:0000313" key="15">
    <source>
        <dbReference type="Proteomes" id="UP001241848"/>
    </source>
</evidence>
<accession>A0ABT9FRY4</accession>
<keyword evidence="1 10" id="KW-0963">Cytoplasm</keyword>
<gene>
    <name evidence="10 14" type="primary">rsgA</name>
    <name evidence="14" type="ORF">OIN60_11700</name>
</gene>
<evidence type="ECO:0000256" key="7">
    <source>
        <dbReference type="ARBA" id="ARBA00022833"/>
    </source>
</evidence>